<dbReference type="InterPro" id="IPR026334">
    <property type="entry name" value="FxSxx-COOH"/>
</dbReference>
<evidence type="ECO:0000313" key="2">
    <source>
        <dbReference type="Proteomes" id="UP000199501"/>
    </source>
</evidence>
<accession>A0A1G6WPA2</accession>
<proteinExistence type="predicted"/>
<evidence type="ECO:0000313" key="1">
    <source>
        <dbReference type="EMBL" id="SDD66926.1"/>
    </source>
</evidence>
<dbReference type="RefSeq" id="WP_091455581.1">
    <property type="nucleotide sequence ID" value="NZ_FMZZ01000015.1"/>
</dbReference>
<dbReference type="AlphaFoldDB" id="A0A1G6WPA2"/>
<keyword evidence="2" id="KW-1185">Reference proteome</keyword>
<dbReference type="STRING" id="1271860.SAMN05216174_11580"/>
<dbReference type="EMBL" id="FMZZ01000015">
    <property type="protein sequence ID" value="SDD66926.1"/>
    <property type="molecule type" value="Genomic_DNA"/>
</dbReference>
<organism evidence="1 2">
    <name type="scientific">Actinokineospora iranica</name>
    <dbReference type="NCBI Taxonomy" id="1271860"/>
    <lineage>
        <taxon>Bacteria</taxon>
        <taxon>Bacillati</taxon>
        <taxon>Actinomycetota</taxon>
        <taxon>Actinomycetes</taxon>
        <taxon>Pseudonocardiales</taxon>
        <taxon>Pseudonocardiaceae</taxon>
        <taxon>Actinokineospora</taxon>
    </lineage>
</organism>
<name>A0A1G6WPA2_9PSEU</name>
<dbReference type="NCBIfam" id="TIGR04268">
    <property type="entry name" value="FxSxx-COOH"/>
    <property type="match status" value="1"/>
</dbReference>
<sequence length="62" mass="6854">MDDDGGRGAEHRVHESDLLDVTDLDLDRLAALPDTVLAASLRRILTEYDAVPDRYAAFQNAI</sequence>
<gene>
    <name evidence="1" type="ORF">SAMN05216174_11580</name>
</gene>
<dbReference type="Proteomes" id="UP000199501">
    <property type="component" value="Unassembled WGS sequence"/>
</dbReference>
<reference evidence="2" key="1">
    <citation type="submission" date="2016-10" db="EMBL/GenBank/DDBJ databases">
        <authorList>
            <person name="Varghese N."/>
            <person name="Submissions S."/>
        </authorList>
    </citation>
    <scope>NUCLEOTIDE SEQUENCE [LARGE SCALE GENOMIC DNA]</scope>
    <source>
        <strain evidence="2">IBRC-M 10403</strain>
    </source>
</reference>
<protein>
    <submittedName>
        <fullName evidence="1">FXSXX-COOH protein</fullName>
    </submittedName>
</protein>